<keyword evidence="3 5" id="KW-1133">Transmembrane helix</keyword>
<evidence type="ECO:0000313" key="7">
    <source>
        <dbReference type="EMBL" id="KAL2783445.1"/>
    </source>
</evidence>
<dbReference type="CDD" id="cd17502">
    <property type="entry name" value="MFS_Azr1_MDR_like"/>
    <property type="match status" value="1"/>
</dbReference>
<dbReference type="EMBL" id="JBFTWV010000235">
    <property type="protein sequence ID" value="KAL2783445.1"/>
    <property type="molecule type" value="Genomic_DNA"/>
</dbReference>
<evidence type="ECO:0000256" key="2">
    <source>
        <dbReference type="ARBA" id="ARBA00022692"/>
    </source>
</evidence>
<dbReference type="Proteomes" id="UP001610563">
    <property type="component" value="Unassembled WGS sequence"/>
</dbReference>
<keyword evidence="4 5" id="KW-0472">Membrane</keyword>
<evidence type="ECO:0000313" key="8">
    <source>
        <dbReference type="Proteomes" id="UP001610563"/>
    </source>
</evidence>
<organism evidence="7 8">
    <name type="scientific">Aspergillus keveii</name>
    <dbReference type="NCBI Taxonomy" id="714993"/>
    <lineage>
        <taxon>Eukaryota</taxon>
        <taxon>Fungi</taxon>
        <taxon>Dikarya</taxon>
        <taxon>Ascomycota</taxon>
        <taxon>Pezizomycotina</taxon>
        <taxon>Eurotiomycetes</taxon>
        <taxon>Eurotiomycetidae</taxon>
        <taxon>Eurotiales</taxon>
        <taxon>Aspergillaceae</taxon>
        <taxon>Aspergillus</taxon>
        <taxon>Aspergillus subgen. Nidulantes</taxon>
    </lineage>
</organism>
<dbReference type="InterPro" id="IPR036259">
    <property type="entry name" value="MFS_trans_sf"/>
</dbReference>
<dbReference type="Gene3D" id="1.20.1720.10">
    <property type="entry name" value="Multidrug resistance protein D"/>
    <property type="match status" value="1"/>
</dbReference>
<feature type="transmembrane region" description="Helical" evidence="5">
    <location>
        <begin position="161"/>
        <end position="180"/>
    </location>
</feature>
<keyword evidence="8" id="KW-1185">Reference proteome</keyword>
<feature type="transmembrane region" description="Helical" evidence="5">
    <location>
        <begin position="399"/>
        <end position="420"/>
    </location>
</feature>
<feature type="transmembrane region" description="Helical" evidence="5">
    <location>
        <begin position="74"/>
        <end position="96"/>
    </location>
</feature>
<feature type="transmembrane region" description="Helical" evidence="5">
    <location>
        <begin position="341"/>
        <end position="359"/>
    </location>
</feature>
<accession>A0ABR4FJN0</accession>
<proteinExistence type="predicted"/>
<evidence type="ECO:0000256" key="3">
    <source>
        <dbReference type="ARBA" id="ARBA00022989"/>
    </source>
</evidence>
<evidence type="ECO:0000256" key="5">
    <source>
        <dbReference type="SAM" id="Phobius"/>
    </source>
</evidence>
<sequence>MDDPKQFRWKEAILTPASSEENDHAALDQNLETWRIAVIMTGLSLSILLVALDTTIMATAIPRITDEFNSLTDIGWYGSAYQLTSCSLTLTFGKLFTFYSTKWVYLIVLAIFELGSLICAVAPNSTSLIIGRAIAGIGTSGVYAGCFLIIAQTIPLQRRPLVTSIIGSVYGVASVAGPLVGGTLTDHTSWRWCFYINLPVGAVTALFIVLLYKAPPQTRSTSLRAVVAELDIPGTVSCLPSIICLLLALQWGGSKYAWDSARIIALFVVFACLLLIFAVIQWRQQSRATVPLALISNRDVWGPALYAFCLSSSFMVFTYYLPIWFQSTKSATATQSGLMNLPMLIATTATSIITGFLVGRIGYCAPFMLLAPVLGAIGAGLLTTFSIHSGPSEWISYQALYGAGAGMGIQLPVTAVQAAISPGDLPSATVIVLFFQMMGGAVFVSVAQAVFHNGLLEKCRQQKGRGVGAADCSRIAALGLGEVRTEVSGGVLAVYNGAVTQAFYVGVAMICLAFLGAVGVRWVSVKRGSTRTSMTSNRGRESDEAGR</sequence>
<feature type="transmembrane region" description="Helical" evidence="5">
    <location>
        <begin position="366"/>
        <end position="387"/>
    </location>
</feature>
<dbReference type="PANTHER" id="PTHR23501">
    <property type="entry name" value="MAJOR FACILITATOR SUPERFAMILY"/>
    <property type="match status" value="1"/>
</dbReference>
<feature type="transmembrane region" description="Helical" evidence="5">
    <location>
        <begin position="192"/>
        <end position="212"/>
    </location>
</feature>
<feature type="transmembrane region" description="Helical" evidence="5">
    <location>
        <begin position="502"/>
        <end position="524"/>
    </location>
</feature>
<dbReference type="SUPFAM" id="SSF103473">
    <property type="entry name" value="MFS general substrate transporter"/>
    <property type="match status" value="1"/>
</dbReference>
<feature type="transmembrane region" description="Helical" evidence="5">
    <location>
        <begin position="263"/>
        <end position="280"/>
    </location>
</feature>
<dbReference type="InterPro" id="IPR020846">
    <property type="entry name" value="MFS_dom"/>
</dbReference>
<feature type="transmembrane region" description="Helical" evidence="5">
    <location>
        <begin position="129"/>
        <end position="149"/>
    </location>
</feature>
<feature type="domain" description="Major facilitator superfamily (MFS) profile" evidence="6">
    <location>
        <begin position="39"/>
        <end position="525"/>
    </location>
</feature>
<feature type="transmembrane region" description="Helical" evidence="5">
    <location>
        <begin position="103"/>
        <end position="123"/>
    </location>
</feature>
<evidence type="ECO:0000256" key="4">
    <source>
        <dbReference type="ARBA" id="ARBA00023136"/>
    </source>
</evidence>
<comment type="subcellular location">
    <subcellularLocation>
        <location evidence="1">Membrane</location>
        <topology evidence="1">Multi-pass membrane protein</topology>
    </subcellularLocation>
</comment>
<feature type="transmembrane region" description="Helical" evidence="5">
    <location>
        <begin position="232"/>
        <end position="251"/>
    </location>
</feature>
<comment type="caution">
    <text evidence="7">The sequence shown here is derived from an EMBL/GenBank/DDBJ whole genome shotgun (WGS) entry which is preliminary data.</text>
</comment>
<name>A0ABR4FJN0_9EURO</name>
<feature type="transmembrane region" description="Helical" evidence="5">
    <location>
        <begin position="300"/>
        <end position="321"/>
    </location>
</feature>
<dbReference type="PANTHER" id="PTHR23501:SF199">
    <property type="entry name" value="MFS EFFLUX TRANSPORTER INPD-RELATED"/>
    <property type="match status" value="1"/>
</dbReference>
<evidence type="ECO:0000256" key="1">
    <source>
        <dbReference type="ARBA" id="ARBA00004141"/>
    </source>
</evidence>
<evidence type="ECO:0000259" key="6">
    <source>
        <dbReference type="PROSITE" id="PS50850"/>
    </source>
</evidence>
<reference evidence="7 8" key="1">
    <citation type="submission" date="2024-07" db="EMBL/GenBank/DDBJ databases">
        <title>Section-level genome sequencing and comparative genomics of Aspergillus sections Usti and Cavernicolus.</title>
        <authorList>
            <consortium name="Lawrence Berkeley National Laboratory"/>
            <person name="Nybo J.L."/>
            <person name="Vesth T.C."/>
            <person name="Theobald S."/>
            <person name="Frisvad J.C."/>
            <person name="Larsen T.O."/>
            <person name="Kjaerboelling I."/>
            <person name="Rothschild-Mancinelli K."/>
            <person name="Lyhne E.K."/>
            <person name="Kogle M.E."/>
            <person name="Barry K."/>
            <person name="Clum A."/>
            <person name="Na H."/>
            <person name="Ledsgaard L."/>
            <person name="Lin J."/>
            <person name="Lipzen A."/>
            <person name="Kuo A."/>
            <person name="Riley R."/>
            <person name="Mondo S."/>
            <person name="Labutti K."/>
            <person name="Haridas S."/>
            <person name="Pangalinan J."/>
            <person name="Salamov A.A."/>
            <person name="Simmons B.A."/>
            <person name="Magnuson J.K."/>
            <person name="Chen J."/>
            <person name="Drula E."/>
            <person name="Henrissat B."/>
            <person name="Wiebenga A."/>
            <person name="Lubbers R.J."/>
            <person name="Gomes A.C."/>
            <person name="Makela M.R."/>
            <person name="Stajich J."/>
            <person name="Grigoriev I.V."/>
            <person name="Mortensen U.H."/>
            <person name="De Vries R.P."/>
            <person name="Baker S.E."/>
            <person name="Andersen M.R."/>
        </authorList>
    </citation>
    <scope>NUCLEOTIDE SEQUENCE [LARGE SCALE GENOMIC DNA]</scope>
    <source>
        <strain evidence="7 8">CBS 209.92</strain>
    </source>
</reference>
<feature type="transmembrane region" description="Helical" evidence="5">
    <location>
        <begin position="36"/>
        <end position="62"/>
    </location>
</feature>
<keyword evidence="2 5" id="KW-0812">Transmembrane</keyword>
<dbReference type="PROSITE" id="PS50850">
    <property type="entry name" value="MFS"/>
    <property type="match status" value="1"/>
</dbReference>
<feature type="transmembrane region" description="Helical" evidence="5">
    <location>
        <begin position="432"/>
        <end position="451"/>
    </location>
</feature>
<gene>
    <name evidence="7" type="ORF">BJX66DRAFT_330626</name>
</gene>
<dbReference type="Gene3D" id="1.20.1250.20">
    <property type="entry name" value="MFS general substrate transporter like domains"/>
    <property type="match status" value="1"/>
</dbReference>
<dbReference type="Pfam" id="PF07690">
    <property type="entry name" value="MFS_1"/>
    <property type="match status" value="1"/>
</dbReference>
<protein>
    <submittedName>
        <fullName evidence="7">Major facilitator superfamily domain-containing protein</fullName>
    </submittedName>
</protein>
<dbReference type="InterPro" id="IPR011701">
    <property type="entry name" value="MFS"/>
</dbReference>